<feature type="non-terminal residue" evidence="1">
    <location>
        <position position="1"/>
    </location>
</feature>
<evidence type="ECO:0000313" key="1">
    <source>
        <dbReference type="EMBL" id="CAG8832885.1"/>
    </source>
</evidence>
<dbReference type="EMBL" id="CAJVQB010046272">
    <property type="protein sequence ID" value="CAG8832885.1"/>
    <property type="molecule type" value="Genomic_DNA"/>
</dbReference>
<protein>
    <submittedName>
        <fullName evidence="1">35069_t:CDS:1</fullName>
    </submittedName>
</protein>
<sequence length="262" mass="30529">QYPLQSYEIGAKVMRYKARLGQKLGGKLEEKWTGPYWIHAVMGNGTYKLRTIDHDEKVIKTIVHGSQLKNYIERSDQTARFRELEKTLQPLLDKLNTNEELEIKGRQVVFRSQGQIFEETIERSDKRSKAQQIHENMPVYLQYLNQDNDVEPIMPIETASRTWEEKLHNICEEIETLNPRVQSNAQVLEVYYKIGDLMSERCWSGDARGKLCQRLTKSKGGLKLEQLLGFWPGLPGHLENQIKDHFKNKSLCIGLSKKWNVK</sequence>
<proteinExistence type="predicted"/>
<reference evidence="1 2" key="1">
    <citation type="submission" date="2021-06" db="EMBL/GenBank/DDBJ databases">
        <authorList>
            <person name="Kallberg Y."/>
            <person name="Tangrot J."/>
            <person name="Rosling A."/>
        </authorList>
    </citation>
    <scope>NUCLEOTIDE SEQUENCE [LARGE SCALE GENOMIC DNA]</scope>
    <source>
        <strain evidence="1 2">120-4 pot B 10/14</strain>
    </source>
</reference>
<organism evidence="1 2">
    <name type="scientific">Gigaspora margarita</name>
    <dbReference type="NCBI Taxonomy" id="4874"/>
    <lineage>
        <taxon>Eukaryota</taxon>
        <taxon>Fungi</taxon>
        <taxon>Fungi incertae sedis</taxon>
        <taxon>Mucoromycota</taxon>
        <taxon>Glomeromycotina</taxon>
        <taxon>Glomeromycetes</taxon>
        <taxon>Diversisporales</taxon>
        <taxon>Gigasporaceae</taxon>
        <taxon>Gigaspora</taxon>
    </lineage>
</organism>
<dbReference type="Proteomes" id="UP000789901">
    <property type="component" value="Unassembled WGS sequence"/>
</dbReference>
<comment type="caution">
    <text evidence="1">The sequence shown here is derived from an EMBL/GenBank/DDBJ whole genome shotgun (WGS) entry which is preliminary data.</text>
</comment>
<accession>A0ABN7WIM4</accession>
<gene>
    <name evidence="1" type="ORF">GMARGA_LOCUS31272</name>
</gene>
<evidence type="ECO:0000313" key="2">
    <source>
        <dbReference type="Proteomes" id="UP000789901"/>
    </source>
</evidence>
<keyword evidence="2" id="KW-1185">Reference proteome</keyword>
<name>A0ABN7WIM4_GIGMA</name>